<protein>
    <submittedName>
        <fullName evidence="2">Uncharacterized protein</fullName>
    </submittedName>
</protein>
<evidence type="ECO:0000256" key="1">
    <source>
        <dbReference type="SAM" id="SignalP"/>
    </source>
</evidence>
<dbReference type="PATRIC" id="fig|874156.12.peg.2773"/>
<sequence>MKRILAFACIASLAACSGSEEAAEPAAQEEIAVEEVAFDPAALSTAEESAGTYDLVYADGSIGEITLTGDGSFSFTMGDETSTGTFEMPGTGKYCYTVESGSAADGCFTNSALNEDGTWLSTNDENGDVTIVSLREG</sequence>
<accession>A0A0H0XLE1</accession>
<evidence type="ECO:0000313" key="2">
    <source>
        <dbReference type="EMBL" id="KLI62786.1"/>
    </source>
</evidence>
<dbReference type="Proteomes" id="UP000053455">
    <property type="component" value="Unassembled WGS sequence"/>
</dbReference>
<proteinExistence type="predicted"/>
<organism evidence="2 3">
    <name type="scientific">Aurantiacibacter marinus</name>
    <dbReference type="NCBI Taxonomy" id="874156"/>
    <lineage>
        <taxon>Bacteria</taxon>
        <taxon>Pseudomonadati</taxon>
        <taxon>Pseudomonadota</taxon>
        <taxon>Alphaproteobacteria</taxon>
        <taxon>Sphingomonadales</taxon>
        <taxon>Erythrobacteraceae</taxon>
        <taxon>Aurantiacibacter</taxon>
    </lineage>
</organism>
<dbReference type="RefSeq" id="WP_047094612.1">
    <property type="nucleotide sequence ID" value="NZ_LBHU01000005.1"/>
</dbReference>
<reference evidence="2 3" key="1">
    <citation type="submission" date="2015-04" db="EMBL/GenBank/DDBJ databases">
        <title>The draft genome sequence of Erythrobacter marinus HWDM-33.</title>
        <authorList>
            <person name="Zhuang L."/>
            <person name="Liu Y."/>
            <person name="Shao Z."/>
        </authorList>
    </citation>
    <scope>NUCLEOTIDE SEQUENCE [LARGE SCALE GENOMIC DNA]</scope>
    <source>
        <strain evidence="2 3">HWDM-33</strain>
    </source>
</reference>
<dbReference type="AlphaFoldDB" id="A0A0H0XLE1"/>
<evidence type="ECO:0000313" key="3">
    <source>
        <dbReference type="Proteomes" id="UP000053455"/>
    </source>
</evidence>
<dbReference type="EMBL" id="LBHU01000005">
    <property type="protein sequence ID" value="KLI62786.1"/>
    <property type="molecule type" value="Genomic_DNA"/>
</dbReference>
<keyword evidence="1" id="KW-0732">Signal</keyword>
<dbReference type="STRING" id="874156.GCA_001021555_02430"/>
<feature type="signal peptide" evidence="1">
    <location>
        <begin position="1"/>
        <end position="22"/>
    </location>
</feature>
<dbReference type="PROSITE" id="PS51257">
    <property type="entry name" value="PROKAR_LIPOPROTEIN"/>
    <property type="match status" value="1"/>
</dbReference>
<name>A0A0H0XLE1_9SPHN</name>
<keyword evidence="3" id="KW-1185">Reference proteome</keyword>
<gene>
    <name evidence="2" type="ORF">AAV99_13450</name>
</gene>
<feature type="chain" id="PRO_5002589384" evidence="1">
    <location>
        <begin position="23"/>
        <end position="137"/>
    </location>
</feature>
<comment type="caution">
    <text evidence="2">The sequence shown here is derived from an EMBL/GenBank/DDBJ whole genome shotgun (WGS) entry which is preliminary data.</text>
</comment>